<organism evidence="1">
    <name type="scientific">Mus musculus</name>
    <name type="common">Mouse</name>
    <dbReference type="NCBI Taxonomy" id="10090"/>
    <lineage>
        <taxon>Eukaryota</taxon>
        <taxon>Metazoa</taxon>
        <taxon>Chordata</taxon>
        <taxon>Craniata</taxon>
        <taxon>Vertebrata</taxon>
        <taxon>Euteleostomi</taxon>
        <taxon>Mammalia</taxon>
        <taxon>Eutheria</taxon>
        <taxon>Euarchontoglires</taxon>
        <taxon>Glires</taxon>
        <taxon>Rodentia</taxon>
        <taxon>Myomorpha</taxon>
        <taxon>Muroidea</taxon>
        <taxon>Muridae</taxon>
        <taxon>Murinae</taxon>
        <taxon>Mus</taxon>
        <taxon>Mus</taxon>
    </lineage>
</organism>
<protein>
    <submittedName>
        <fullName evidence="1">Uncharacterized protein</fullName>
    </submittedName>
</protein>
<reference evidence="1" key="1">
    <citation type="journal article" date="1999" name="Methods Enzymol.">
        <title>High-efficiency full-length cDNA cloning.</title>
        <authorList>
            <person name="Carninci P."/>
            <person name="Hayashizaki Y."/>
        </authorList>
    </citation>
    <scope>NUCLEOTIDE SEQUENCE</scope>
    <source>
        <strain evidence="1">C57BL/6J</strain>
        <tissue evidence="1">Thymus</tissue>
    </source>
</reference>
<reference evidence="1" key="5">
    <citation type="submission" date="2001-07" db="EMBL/GenBank/DDBJ databases">
        <authorList>
            <person name="Adachi J."/>
            <person name="Aizawa K."/>
            <person name="Akimura T."/>
            <person name="Arakawa T."/>
            <person name="Bono H."/>
            <person name="Carninci P."/>
            <person name="Fukuda S."/>
            <person name="Furuno M."/>
            <person name="Hanagaki T."/>
            <person name="Hara A."/>
            <person name="Hashizume W."/>
            <person name="Hayashida K."/>
            <person name="Hayatsu N."/>
            <person name="Hiramoto K."/>
            <person name="Hiraoka T."/>
            <person name="Hirozane T."/>
            <person name="Hori F."/>
            <person name="Imotani K."/>
            <person name="Ishii Y."/>
            <person name="Itoh M."/>
            <person name="Kagawa I."/>
            <person name="Kasukawa T."/>
            <person name="Katoh H."/>
            <person name="Kawai J."/>
            <person name="Kojima Y."/>
            <person name="Kondo S."/>
            <person name="Konno H."/>
            <person name="Kouda M."/>
            <person name="Koya S."/>
            <person name="Kurihara C."/>
            <person name="Matsuyama T."/>
            <person name="Miyazaki A."/>
            <person name="Murata M."/>
            <person name="Nakamura M."/>
            <person name="Nishi K."/>
            <person name="Nomura K."/>
            <person name="Numazaki R."/>
            <person name="Ohno M."/>
            <person name="Ohsato N."/>
            <person name="Okazaki Y."/>
            <person name="Saito R."/>
            <person name="Saitoh H."/>
            <person name="Sakai C."/>
            <person name="Sakai K."/>
            <person name="Sakazume N."/>
            <person name="Sano H."/>
            <person name="Sasaki D."/>
            <person name="Shibata K."/>
            <person name="Shinagawa A."/>
            <person name="Shiraki T."/>
            <person name="Sogabe Y."/>
            <person name="Tagami M."/>
            <person name="Tagawa A."/>
            <person name="Takahashi F."/>
            <person name="Takaku-Akahira S."/>
            <person name="Takeda Y."/>
            <person name="Tanaka T."/>
            <person name="Tomaru A."/>
            <person name="Toya T."/>
            <person name="Yasunishi A."/>
            <person name="Muramatsu M."/>
            <person name="Hayashizaki Y."/>
        </authorList>
    </citation>
    <scope>NUCLEOTIDE SEQUENCE</scope>
    <source>
        <strain evidence="1">C57BL/6J</strain>
        <tissue evidence="1">Thymus</tissue>
    </source>
</reference>
<sequence length="129" mass="14354">MITNTCHICPVQVKHIDALLLNYTYHMSATGRKVSALLMQPLARNCTTFFGAKAQSGRNLKLVPASWNSVSPLCVSWLVYLSVQFLQGQSPCYLQEGKSNQEPDWLLELPTVDSLPGWVPRRLCAAFTA</sequence>
<reference evidence="1" key="8">
    <citation type="journal article" date="2005" name="Science">
        <title>Antisense Transcription in the Mammalian Transcriptome.</title>
        <authorList>
            <consortium name="RIKEN Genome Exploration Research Group and Genome Science Group (Genome Network Project Core Group) and the FANTOM Consortium"/>
        </authorList>
    </citation>
    <scope>NUCLEOTIDE SEQUENCE</scope>
    <source>
        <strain evidence="1">C57BL/6J</strain>
        <tissue evidence="1">Thymus</tissue>
    </source>
</reference>
<gene>
    <name evidence="2" type="primary">Gm9951</name>
</gene>
<dbReference type="EMBL" id="AK040144">
    <property type="protein sequence ID" value="BAC30521.1"/>
    <property type="molecule type" value="mRNA"/>
</dbReference>
<reference evidence="1" key="4">
    <citation type="journal article" date="2001" name="Nature">
        <title>Functional annotation of a full-length mouse cDNA collection.</title>
        <authorList>
            <consortium name="The RIKEN Genome Exploration Research Group Phase II Team and the FANTOM Consortium"/>
        </authorList>
    </citation>
    <scope>NUCLEOTIDE SEQUENCE</scope>
    <source>
        <strain evidence="1">C57BL/6J</strain>
        <tissue evidence="1">Thymus</tissue>
    </source>
</reference>
<reference evidence="1" key="7">
    <citation type="journal article" date="2005" name="Science">
        <title>The Transcriptional Landscape of the Mammalian Genome.</title>
        <authorList>
            <consortium name="The FANTOM Consortium"/>
            <consortium name="Riken Genome Exploration Research Group and Genome Science Group (Genome Network Project Core Group)"/>
        </authorList>
    </citation>
    <scope>NUCLEOTIDE SEQUENCE</scope>
    <source>
        <strain evidence="1">C57BL/6J</strain>
        <tissue evidence="1">Thymus</tissue>
    </source>
</reference>
<name>Q8C9Z4_MOUSE</name>
<reference evidence="1" key="2">
    <citation type="journal article" date="2000" name="Genome Res.">
        <title>Normalization and subtraction of cap-trapper-selected cDNAs to prepare full-length cDNA libraries for rapid discovery of new genes.</title>
        <authorList>
            <person name="Carninci P."/>
            <person name="Shibata Y."/>
            <person name="Hayatsu N."/>
            <person name="Sugahara Y."/>
            <person name="Shibata K."/>
            <person name="Itoh M."/>
            <person name="Konno H."/>
            <person name="Okazaki Y."/>
            <person name="Muramatsu M."/>
            <person name="Hayashizaki Y."/>
        </authorList>
    </citation>
    <scope>NUCLEOTIDE SEQUENCE</scope>
    <source>
        <strain evidence="1">C57BL/6J</strain>
        <tissue evidence="1">Thymus</tissue>
    </source>
</reference>
<reference evidence="1" key="6">
    <citation type="journal article" date="2002" name="Nature">
        <title>Analysis of the mouse transcriptome based on functional annotation of 60,770 full-length cDNAs.</title>
        <authorList>
            <consortium name="The FANTOM Consortium and the RIKEN Genome Exploration Research Group Phase I and II Team"/>
        </authorList>
    </citation>
    <scope>NUCLEOTIDE SEQUENCE</scope>
    <source>
        <strain evidence="1">C57BL/6J</strain>
        <tissue evidence="1">Thymus</tissue>
    </source>
</reference>
<dbReference type="AlphaFoldDB" id="Q8C9Z4"/>
<evidence type="ECO:0000313" key="2">
    <source>
        <dbReference type="MGI" id="MGI:3641827"/>
    </source>
</evidence>
<dbReference type="AGR" id="MGI:3641827"/>
<evidence type="ECO:0000313" key="1">
    <source>
        <dbReference type="EMBL" id="BAC30521.1"/>
    </source>
</evidence>
<proteinExistence type="evidence at transcript level"/>
<accession>Q8C9Z4</accession>
<reference evidence="1" key="3">
    <citation type="journal article" date="2000" name="Genome Res.">
        <title>RIKEN integrated sequence analysis (RISA) system--384-format sequencing pipeline with 384 multicapillary sequencer.</title>
        <authorList>
            <person name="Shibata K."/>
            <person name="Itoh M."/>
            <person name="Aizawa K."/>
            <person name="Nagaoka S."/>
            <person name="Sasaki N."/>
            <person name="Carninci P."/>
            <person name="Konno H."/>
            <person name="Akiyama J."/>
            <person name="Nishi K."/>
            <person name="Kitsunai T."/>
            <person name="Tashiro H."/>
            <person name="Itoh M."/>
            <person name="Sumi N."/>
            <person name="Ishii Y."/>
            <person name="Nakamura S."/>
            <person name="Hazama M."/>
            <person name="Nishine T."/>
            <person name="Harada A."/>
            <person name="Yamamoto R."/>
            <person name="Matsumoto H."/>
            <person name="Sakaguchi S."/>
            <person name="Ikegami T."/>
            <person name="Kashiwagi K."/>
            <person name="Fujiwake S."/>
            <person name="Inoue K."/>
            <person name="Togawa Y."/>
            <person name="Izawa M."/>
            <person name="Ohara E."/>
            <person name="Watahiki M."/>
            <person name="Yoneda Y."/>
            <person name="Ishikawa T."/>
            <person name="Ozawa K."/>
            <person name="Tanaka T."/>
            <person name="Matsuura S."/>
            <person name="Kawai J."/>
            <person name="Okazaki Y."/>
            <person name="Muramatsu M."/>
            <person name="Inoue Y."/>
            <person name="Kira A."/>
            <person name="Hayashizaki Y."/>
        </authorList>
    </citation>
    <scope>NUCLEOTIDE SEQUENCE</scope>
    <source>
        <strain evidence="1">C57BL/6J</strain>
        <tissue evidence="1">Thymus</tissue>
    </source>
</reference>
<dbReference type="MGI" id="MGI:3641827">
    <property type="gene designation" value="Gm9951"/>
</dbReference>